<dbReference type="EMBL" id="LR787652">
    <property type="protein sequence ID" value="CAB3263514.1"/>
    <property type="molecule type" value="mRNA"/>
</dbReference>
<evidence type="ECO:0000256" key="3">
    <source>
        <dbReference type="ARBA" id="ARBA00022614"/>
    </source>
</evidence>
<gene>
    <name evidence="12" type="primary">Lrrc23</name>
</gene>
<dbReference type="InterPro" id="IPR001611">
    <property type="entry name" value="Leu-rich_rpt"/>
</dbReference>
<dbReference type="PROSITE" id="PS51450">
    <property type="entry name" value="LRR"/>
    <property type="match status" value="4"/>
</dbReference>
<keyword evidence="4" id="KW-0677">Repeat</keyword>
<dbReference type="FunFam" id="3.80.10.10:FF:001051">
    <property type="entry name" value="Leucine-rich repeat-containing 23"/>
    <property type="match status" value="1"/>
</dbReference>
<dbReference type="AlphaFoldDB" id="A0A6F9DJ64"/>
<evidence type="ECO:0000256" key="11">
    <source>
        <dbReference type="SAM" id="MobiDB-lite"/>
    </source>
</evidence>
<reference evidence="12" key="1">
    <citation type="submission" date="2020-04" db="EMBL/GenBank/DDBJ databases">
        <authorList>
            <person name="Neveu A P."/>
        </authorList>
    </citation>
    <scope>NUCLEOTIDE SEQUENCE</scope>
    <source>
        <tissue evidence="12">Whole embryo</tissue>
    </source>
</reference>
<feature type="compositionally biased region" description="Acidic residues" evidence="11">
    <location>
        <begin position="296"/>
        <end position="308"/>
    </location>
</feature>
<dbReference type="InterPro" id="IPR032675">
    <property type="entry name" value="LRR_dom_sf"/>
</dbReference>
<dbReference type="InterPro" id="IPR050836">
    <property type="entry name" value="SDS22/Internalin_LRR"/>
</dbReference>
<evidence type="ECO:0000256" key="9">
    <source>
        <dbReference type="ARBA" id="ARBA00023273"/>
    </source>
</evidence>
<dbReference type="PANTHER" id="PTHR46652:SF8">
    <property type="entry name" value="LEUCINE RICH REPEAT CONTAINING 23"/>
    <property type="match status" value="1"/>
</dbReference>
<dbReference type="SUPFAM" id="SSF52058">
    <property type="entry name" value="L domain-like"/>
    <property type="match status" value="1"/>
</dbReference>
<keyword evidence="7" id="KW-0969">Cilium</keyword>
<evidence type="ECO:0000256" key="6">
    <source>
        <dbReference type="ARBA" id="ARBA00023054"/>
    </source>
</evidence>
<feature type="region of interest" description="Disordered" evidence="11">
    <location>
        <begin position="1"/>
        <end position="38"/>
    </location>
</feature>
<dbReference type="Pfam" id="PF14580">
    <property type="entry name" value="LRR_9"/>
    <property type="match status" value="1"/>
</dbReference>
<dbReference type="Gene3D" id="3.80.10.10">
    <property type="entry name" value="Ribonuclease Inhibitor"/>
    <property type="match status" value="2"/>
</dbReference>
<keyword evidence="9" id="KW-0966">Cell projection</keyword>
<evidence type="ECO:0000256" key="8">
    <source>
        <dbReference type="ARBA" id="ARBA00023212"/>
    </source>
</evidence>
<protein>
    <recommendedName>
        <fullName evidence="10">Leucine-rich repeat-containing protein 23</fullName>
    </recommendedName>
</protein>
<name>A0A6F9DJ64_9ASCI</name>
<evidence type="ECO:0000256" key="4">
    <source>
        <dbReference type="ARBA" id="ARBA00022737"/>
    </source>
</evidence>
<keyword evidence="8" id="KW-0206">Cytoskeleton</keyword>
<comment type="subcellular location">
    <subcellularLocation>
        <location evidence="1">Cytoplasm</location>
        <location evidence="1">Cytoskeleton</location>
        <location evidence="1">Flagellum axoneme</location>
    </subcellularLocation>
</comment>
<keyword evidence="3" id="KW-0433">Leucine-rich repeat</keyword>
<keyword evidence="2" id="KW-0963">Cytoplasm</keyword>
<feature type="compositionally biased region" description="Basic and acidic residues" evidence="11">
    <location>
        <begin position="309"/>
        <end position="322"/>
    </location>
</feature>
<proteinExistence type="evidence at transcript level"/>
<dbReference type="PANTHER" id="PTHR46652">
    <property type="entry name" value="LEUCINE-RICH REPEAT AND IQ DOMAIN-CONTAINING PROTEIN 1-RELATED"/>
    <property type="match status" value="1"/>
</dbReference>
<feature type="region of interest" description="Disordered" evidence="11">
    <location>
        <begin position="295"/>
        <end position="328"/>
    </location>
</feature>
<feature type="compositionally biased region" description="Acidic residues" evidence="11">
    <location>
        <begin position="1"/>
        <end position="32"/>
    </location>
</feature>
<keyword evidence="6" id="KW-0175">Coiled coil</keyword>
<evidence type="ECO:0000256" key="7">
    <source>
        <dbReference type="ARBA" id="ARBA00023069"/>
    </source>
</evidence>
<evidence type="ECO:0000256" key="1">
    <source>
        <dbReference type="ARBA" id="ARBA00004611"/>
    </source>
</evidence>
<evidence type="ECO:0000256" key="10">
    <source>
        <dbReference type="ARBA" id="ARBA00071477"/>
    </source>
</evidence>
<keyword evidence="5" id="KW-0282">Flagellum</keyword>
<evidence type="ECO:0000313" key="12">
    <source>
        <dbReference type="EMBL" id="CAB3263514.1"/>
    </source>
</evidence>
<dbReference type="SMART" id="SM00365">
    <property type="entry name" value="LRR_SD22"/>
    <property type="match status" value="6"/>
</dbReference>
<sequence>MSEGSDFDEEEMAAEEEEKQEGGEGEAEEEEKLPENSLTQDMIPECLSLLCKIGNGLAHAYVRLDAHERELTDIELLKNFIHVRYVDVSGNLLKDLSPLNNLTHLLSLQANKNNLATAKLDSLPYLQIADFSGNKITTTEGIEHPMLTKLSLNSNLITEISSLSPKTLSNLHTLELRGNKLESTRGFYLPNLKNLYLAGNLLKQVEDLDKLESLTTLHLRDNQIDKLDGFPPSLKKLQYINFRGNNITDLKEITKLVNLPFLRALVMNDNPCLEEDGYRIEILIILRRLERLDKEEYSEEERAEAEDIYEQRRQEELMKGEEGENEDD</sequence>
<accession>A0A6F9DJ64</accession>
<evidence type="ECO:0000256" key="5">
    <source>
        <dbReference type="ARBA" id="ARBA00022846"/>
    </source>
</evidence>
<organism evidence="12">
    <name type="scientific">Phallusia mammillata</name>
    <dbReference type="NCBI Taxonomy" id="59560"/>
    <lineage>
        <taxon>Eukaryota</taxon>
        <taxon>Metazoa</taxon>
        <taxon>Chordata</taxon>
        <taxon>Tunicata</taxon>
        <taxon>Ascidiacea</taxon>
        <taxon>Phlebobranchia</taxon>
        <taxon>Ascidiidae</taxon>
        <taxon>Phallusia</taxon>
    </lineage>
</organism>
<evidence type="ECO:0000256" key="2">
    <source>
        <dbReference type="ARBA" id="ARBA00022490"/>
    </source>
</evidence>